<accession>A0ACB8QY70</accession>
<sequence>MTQGSVRLMTWNIRYDSQPDNVTVQETVGSLPDPLTEPVSFLNLTGEQPWSTRRIRVYQRIIGEDVDMIGFQEALERQYDDMHELLGDNWGCVGVGRDDGAVSGEFSPIYWKKSIFTLLSNDTFWLSETPFDAGSKYTNAGSVRIATAAHFLLNASGKRFTYINTHLDDQSDKQRQYGASLILWRARSEASRGSTVIVSGDFNSPTVGNEAGAYRIITGQISPLAVNQTFQEAYAVHGRGVVDFKMLDLRTQLPSISVAGNWATYTGFNGPEDTREYSQIDFIFGGNNGGWNPILHKIETQLTDDGVLASDHRPVIADLQI</sequence>
<protein>
    <submittedName>
        <fullName evidence="1">Mannose-6-phosphatase</fullName>
    </submittedName>
</protein>
<reference evidence="1" key="2">
    <citation type="journal article" date="2022" name="New Phytol.">
        <title>Evolutionary transition to the ectomycorrhizal habit in the genomes of a hyperdiverse lineage of mushroom-forming fungi.</title>
        <authorList>
            <person name="Looney B."/>
            <person name="Miyauchi S."/>
            <person name="Morin E."/>
            <person name="Drula E."/>
            <person name="Courty P.E."/>
            <person name="Kohler A."/>
            <person name="Kuo A."/>
            <person name="LaButti K."/>
            <person name="Pangilinan J."/>
            <person name="Lipzen A."/>
            <person name="Riley R."/>
            <person name="Andreopoulos W."/>
            <person name="He G."/>
            <person name="Johnson J."/>
            <person name="Nolan M."/>
            <person name="Tritt A."/>
            <person name="Barry K.W."/>
            <person name="Grigoriev I.V."/>
            <person name="Nagy L.G."/>
            <person name="Hibbett D."/>
            <person name="Henrissat B."/>
            <person name="Matheny P.B."/>
            <person name="Labbe J."/>
            <person name="Martin F.M."/>
        </authorList>
    </citation>
    <scope>NUCLEOTIDE SEQUENCE</scope>
    <source>
        <strain evidence="1">EC-137</strain>
    </source>
</reference>
<reference evidence="1" key="1">
    <citation type="submission" date="2021-02" db="EMBL/GenBank/DDBJ databases">
        <authorList>
            <consortium name="DOE Joint Genome Institute"/>
            <person name="Ahrendt S."/>
            <person name="Looney B.P."/>
            <person name="Miyauchi S."/>
            <person name="Morin E."/>
            <person name="Drula E."/>
            <person name="Courty P.E."/>
            <person name="Chicoki N."/>
            <person name="Fauchery L."/>
            <person name="Kohler A."/>
            <person name="Kuo A."/>
            <person name="Labutti K."/>
            <person name="Pangilinan J."/>
            <person name="Lipzen A."/>
            <person name="Riley R."/>
            <person name="Andreopoulos W."/>
            <person name="He G."/>
            <person name="Johnson J."/>
            <person name="Barry K.W."/>
            <person name="Grigoriev I.V."/>
            <person name="Nagy L."/>
            <person name="Hibbett D."/>
            <person name="Henrissat B."/>
            <person name="Matheny P.B."/>
            <person name="Labbe J."/>
            <person name="Martin F."/>
        </authorList>
    </citation>
    <scope>NUCLEOTIDE SEQUENCE</scope>
    <source>
        <strain evidence="1">EC-137</strain>
    </source>
</reference>
<proteinExistence type="predicted"/>
<evidence type="ECO:0000313" key="1">
    <source>
        <dbReference type="EMBL" id="KAI0036488.1"/>
    </source>
</evidence>
<organism evidence="1 2">
    <name type="scientific">Vararia minispora EC-137</name>
    <dbReference type="NCBI Taxonomy" id="1314806"/>
    <lineage>
        <taxon>Eukaryota</taxon>
        <taxon>Fungi</taxon>
        <taxon>Dikarya</taxon>
        <taxon>Basidiomycota</taxon>
        <taxon>Agaricomycotina</taxon>
        <taxon>Agaricomycetes</taxon>
        <taxon>Russulales</taxon>
        <taxon>Lachnocladiaceae</taxon>
        <taxon>Vararia</taxon>
    </lineage>
</organism>
<gene>
    <name evidence="1" type="ORF">K488DRAFT_76006</name>
</gene>
<comment type="caution">
    <text evidence="1">The sequence shown here is derived from an EMBL/GenBank/DDBJ whole genome shotgun (WGS) entry which is preliminary data.</text>
</comment>
<name>A0ACB8QY70_9AGAM</name>
<evidence type="ECO:0000313" key="2">
    <source>
        <dbReference type="Proteomes" id="UP000814128"/>
    </source>
</evidence>
<dbReference type="Proteomes" id="UP000814128">
    <property type="component" value="Unassembled WGS sequence"/>
</dbReference>
<dbReference type="EMBL" id="MU273471">
    <property type="protein sequence ID" value="KAI0036488.1"/>
    <property type="molecule type" value="Genomic_DNA"/>
</dbReference>
<keyword evidence="2" id="KW-1185">Reference proteome</keyword>